<reference evidence="3" key="1">
    <citation type="submission" date="2016-01" db="EMBL/GenBank/DDBJ databases">
        <title>Draft genome of Chromobacterium sp. F49.</title>
        <authorList>
            <person name="Hong K.W."/>
        </authorList>
    </citation>
    <scope>NUCLEOTIDE SEQUENCE [LARGE SCALE GENOMIC DNA]</scope>
    <source>
        <strain evidence="3">P7IIIA</strain>
    </source>
</reference>
<evidence type="ECO:0000313" key="3">
    <source>
        <dbReference type="Proteomes" id="UP000076567"/>
    </source>
</evidence>
<keyword evidence="3" id="KW-1185">Reference proteome</keyword>
<dbReference type="Proteomes" id="UP000076567">
    <property type="component" value="Unassembled WGS sequence"/>
</dbReference>
<proteinExistence type="predicted"/>
<protein>
    <recommendedName>
        <fullName evidence="1">Phage head morphogenesis domain-containing protein</fullName>
    </recommendedName>
</protein>
<dbReference type="NCBIfam" id="TIGR01641">
    <property type="entry name" value="phageSPP1_gp7"/>
    <property type="match status" value="1"/>
</dbReference>
<comment type="caution">
    <text evidence="2">The sequence shown here is derived from an EMBL/GenBank/DDBJ whole genome shotgun (WGS) entry which is preliminary data.</text>
</comment>
<dbReference type="Pfam" id="PF04233">
    <property type="entry name" value="Phage_Mu_F"/>
    <property type="match status" value="1"/>
</dbReference>
<sequence>MPKIAPPTRFPDAVALSYYRGMKRLISALKKLSLEVFDEQIKPEVVNYKKRYDSTFIEDGPLDIIQRAIDIIKGLSLGIFTSSEVHSIANTFVNGVNVFNKSNVQKQGAIKGIDPTAYEPWLQEYMRASVSENVRYISKLRDDYFTDIETIVMQGVKRGHSPKQIRDELVERVGLSLKRAEFIAIDQAGTILGQMTAKRHQQMGVSKFTWVTSKDERVRKTHKELDNEVFSYLDPPTVGKRKVLPGEDYRCRCVARPIFD</sequence>
<evidence type="ECO:0000313" key="2">
    <source>
        <dbReference type="EMBL" id="KZE67038.1"/>
    </source>
</evidence>
<dbReference type="EMBL" id="LRFC01000013">
    <property type="protein sequence ID" value="KZE67038.1"/>
    <property type="molecule type" value="Genomic_DNA"/>
</dbReference>
<accession>A0A163RKT7</accession>
<dbReference type="AlphaFoldDB" id="A0A163RKT7"/>
<organism evidence="2 3">
    <name type="scientific">Fictibacillus phosphorivorans</name>
    <dbReference type="NCBI Taxonomy" id="1221500"/>
    <lineage>
        <taxon>Bacteria</taxon>
        <taxon>Bacillati</taxon>
        <taxon>Bacillota</taxon>
        <taxon>Bacilli</taxon>
        <taxon>Bacillales</taxon>
        <taxon>Fictibacillaceae</taxon>
        <taxon>Fictibacillus</taxon>
    </lineage>
</organism>
<dbReference type="RefSeq" id="WP_066240149.1">
    <property type="nucleotide sequence ID" value="NZ_LRFC01000013.1"/>
</dbReference>
<gene>
    <name evidence="2" type="ORF">AWM68_19810</name>
</gene>
<evidence type="ECO:0000259" key="1">
    <source>
        <dbReference type="Pfam" id="PF04233"/>
    </source>
</evidence>
<dbReference type="InterPro" id="IPR006528">
    <property type="entry name" value="Phage_head_morphogenesis_dom"/>
</dbReference>
<name>A0A163RKT7_9BACL</name>
<feature type="domain" description="Phage head morphogenesis" evidence="1">
    <location>
        <begin position="147"/>
        <end position="255"/>
    </location>
</feature>